<proteinExistence type="predicted"/>
<evidence type="ECO:0000256" key="1">
    <source>
        <dbReference type="SAM" id="MobiDB-lite"/>
    </source>
</evidence>
<evidence type="ECO:0000313" key="3">
    <source>
        <dbReference type="EMBL" id="PIM54597.1"/>
    </source>
</evidence>
<feature type="compositionally biased region" description="Low complexity" evidence="1">
    <location>
        <begin position="105"/>
        <end position="116"/>
    </location>
</feature>
<dbReference type="Pfam" id="PF04993">
    <property type="entry name" value="TfoX_N"/>
    <property type="match status" value="1"/>
</dbReference>
<dbReference type="Proteomes" id="UP000231501">
    <property type="component" value="Unassembled WGS sequence"/>
</dbReference>
<dbReference type="PANTHER" id="PTHR36121:SF1">
    <property type="entry name" value="PROTEIN SXY"/>
    <property type="match status" value="1"/>
</dbReference>
<dbReference type="EMBL" id="PEOG01000009">
    <property type="protein sequence ID" value="PIM54597.1"/>
    <property type="molecule type" value="Genomic_DNA"/>
</dbReference>
<accession>A0A2G9CDW5</accession>
<organism evidence="3 4">
    <name type="scientific">Roseateles chitinivorans</name>
    <dbReference type="NCBI Taxonomy" id="2917965"/>
    <lineage>
        <taxon>Bacteria</taxon>
        <taxon>Pseudomonadati</taxon>
        <taxon>Pseudomonadota</taxon>
        <taxon>Betaproteobacteria</taxon>
        <taxon>Burkholderiales</taxon>
        <taxon>Sphaerotilaceae</taxon>
        <taxon>Roseateles</taxon>
    </lineage>
</organism>
<sequence length="155" mass="16777">MELLAPLGPVLARRMFGGFGLYVDDLFLAIISRDELYLKADAVSQPRYLEAGCEPFRYAKTGKDGRQEVASLNYFRPPEETLESPALMLPWGRLAMESALRSVNAKPKASTPKKSAGTTAEPSTERKLKPVKATAPALKRSPGAGRTAARKKAAG</sequence>
<dbReference type="PANTHER" id="PTHR36121">
    <property type="entry name" value="PROTEIN SXY"/>
    <property type="match status" value="1"/>
</dbReference>
<evidence type="ECO:0000313" key="4">
    <source>
        <dbReference type="Proteomes" id="UP000231501"/>
    </source>
</evidence>
<gene>
    <name evidence="3" type="ORF">CS062_04140</name>
</gene>
<name>A0A2G9CDW5_9BURK</name>
<feature type="region of interest" description="Disordered" evidence="1">
    <location>
        <begin position="102"/>
        <end position="155"/>
    </location>
</feature>
<dbReference type="AlphaFoldDB" id="A0A2G9CDW5"/>
<dbReference type="OrthoDB" id="8687154at2"/>
<protein>
    <submittedName>
        <fullName evidence="3">Competence protein TfoX</fullName>
    </submittedName>
</protein>
<feature type="domain" description="TfoX N-terminal" evidence="2">
    <location>
        <begin position="2"/>
        <end position="98"/>
    </location>
</feature>
<dbReference type="Gene3D" id="3.30.1460.30">
    <property type="entry name" value="YgaC/TfoX-N like chaperone"/>
    <property type="match status" value="1"/>
</dbReference>
<evidence type="ECO:0000259" key="2">
    <source>
        <dbReference type="Pfam" id="PF04993"/>
    </source>
</evidence>
<reference evidence="3 4" key="1">
    <citation type="submission" date="2017-11" db="EMBL/GenBank/DDBJ databases">
        <title>Draft genome sequence of Mitsuaria sp. HWN-4.</title>
        <authorList>
            <person name="Gundlapally S.R."/>
        </authorList>
    </citation>
    <scope>NUCLEOTIDE SEQUENCE [LARGE SCALE GENOMIC DNA]</scope>
    <source>
        <strain evidence="3 4">HWN-4</strain>
    </source>
</reference>
<keyword evidence="4" id="KW-1185">Reference proteome</keyword>
<dbReference type="InterPro" id="IPR007076">
    <property type="entry name" value="TfoX_N"/>
</dbReference>
<comment type="caution">
    <text evidence="3">The sequence shown here is derived from an EMBL/GenBank/DDBJ whole genome shotgun (WGS) entry which is preliminary data.</text>
</comment>
<dbReference type="InterPro" id="IPR047525">
    <property type="entry name" value="TfoX-like"/>
</dbReference>
<dbReference type="SUPFAM" id="SSF159894">
    <property type="entry name" value="YgaC/TfoX-N like"/>
    <property type="match status" value="1"/>
</dbReference>